<accession>A0A6J8DCV4</accession>
<reference evidence="1 2" key="1">
    <citation type="submission" date="2020-06" db="EMBL/GenBank/DDBJ databases">
        <authorList>
            <person name="Li R."/>
            <person name="Bekaert M."/>
        </authorList>
    </citation>
    <scope>NUCLEOTIDE SEQUENCE [LARGE SCALE GENOMIC DNA]</scope>
    <source>
        <strain evidence="2">wild</strain>
    </source>
</reference>
<evidence type="ECO:0000313" key="2">
    <source>
        <dbReference type="Proteomes" id="UP000507470"/>
    </source>
</evidence>
<name>A0A6J8DCV4_MYTCO</name>
<protein>
    <submittedName>
        <fullName evidence="1">Uncharacterized protein</fullName>
    </submittedName>
</protein>
<dbReference type="AlphaFoldDB" id="A0A6J8DCV4"/>
<sequence>MEEGSRSFKDMLSLSPHSEWQDTWSDYTDLDVADLMLLDEVGPDDEVGPGDRKIAASVAPGALGPVETHSSVETGMLDPSGSMCQCGTNEDQAGESRTVMVSKNRLRQCPICGMVSREKTRHHIVKKHLPWFWSDSTACWDCCQQEMQASF</sequence>
<proteinExistence type="predicted"/>
<gene>
    <name evidence="1" type="ORF">MCOR_40064</name>
</gene>
<keyword evidence="2" id="KW-1185">Reference proteome</keyword>
<evidence type="ECO:0000313" key="1">
    <source>
        <dbReference type="EMBL" id="CAC5406493.1"/>
    </source>
</evidence>
<dbReference type="EMBL" id="CACVKT020007232">
    <property type="protein sequence ID" value="CAC5406493.1"/>
    <property type="molecule type" value="Genomic_DNA"/>
</dbReference>
<organism evidence="1 2">
    <name type="scientific">Mytilus coruscus</name>
    <name type="common">Sea mussel</name>
    <dbReference type="NCBI Taxonomy" id="42192"/>
    <lineage>
        <taxon>Eukaryota</taxon>
        <taxon>Metazoa</taxon>
        <taxon>Spiralia</taxon>
        <taxon>Lophotrochozoa</taxon>
        <taxon>Mollusca</taxon>
        <taxon>Bivalvia</taxon>
        <taxon>Autobranchia</taxon>
        <taxon>Pteriomorphia</taxon>
        <taxon>Mytilida</taxon>
        <taxon>Mytiloidea</taxon>
        <taxon>Mytilidae</taxon>
        <taxon>Mytilinae</taxon>
        <taxon>Mytilus</taxon>
    </lineage>
</organism>
<dbReference type="Proteomes" id="UP000507470">
    <property type="component" value="Unassembled WGS sequence"/>
</dbReference>